<feature type="region of interest" description="Disordered" evidence="1">
    <location>
        <begin position="71"/>
        <end position="90"/>
    </location>
</feature>
<organism evidence="2 3">
    <name type="scientific">Lasiosphaeria ovina</name>
    <dbReference type="NCBI Taxonomy" id="92902"/>
    <lineage>
        <taxon>Eukaryota</taxon>
        <taxon>Fungi</taxon>
        <taxon>Dikarya</taxon>
        <taxon>Ascomycota</taxon>
        <taxon>Pezizomycotina</taxon>
        <taxon>Sordariomycetes</taxon>
        <taxon>Sordariomycetidae</taxon>
        <taxon>Sordariales</taxon>
        <taxon>Lasiosphaeriaceae</taxon>
        <taxon>Lasiosphaeria</taxon>
    </lineage>
</organism>
<sequence>MVQFCCGSAECLKLGIPIKRSSMPIGGHTPPQSGNLTILGSRAAGGLQSMYMTFANGTIITPLEVGSPVDAASAPVEPASAPASAAASPSPAAIQRRCDGWQEGSYKPNAGEDGDFLKTTDTMLVSAGNVPIKNSAYTFTNTYSSGFETTTGFSVSLGDPFGIINLGVSFEFTNQTSKQIQYSVGVPAGVTGRVGFTPVYRCSKGSMTQCDGTVVENQESCTPFLTGGDTVQGDYSIVQIS</sequence>
<dbReference type="InterPro" id="IPR045702">
    <property type="entry name" value="DUF6060"/>
</dbReference>
<dbReference type="EMBL" id="JAULSN010000005">
    <property type="protein sequence ID" value="KAK3370715.1"/>
    <property type="molecule type" value="Genomic_DNA"/>
</dbReference>
<keyword evidence="3" id="KW-1185">Reference proteome</keyword>
<protein>
    <submittedName>
        <fullName evidence="2">Uncharacterized protein</fullName>
    </submittedName>
</protein>
<proteinExistence type="predicted"/>
<dbReference type="Pfam" id="PF19535">
    <property type="entry name" value="DUF6060"/>
    <property type="match status" value="1"/>
</dbReference>
<dbReference type="AlphaFoldDB" id="A0AAE0K7D2"/>
<dbReference type="Proteomes" id="UP001287356">
    <property type="component" value="Unassembled WGS sequence"/>
</dbReference>
<gene>
    <name evidence="2" type="ORF">B0T24DRAFT_650022</name>
</gene>
<name>A0AAE0K7D2_9PEZI</name>
<evidence type="ECO:0000313" key="2">
    <source>
        <dbReference type="EMBL" id="KAK3370715.1"/>
    </source>
</evidence>
<evidence type="ECO:0000256" key="1">
    <source>
        <dbReference type="SAM" id="MobiDB-lite"/>
    </source>
</evidence>
<reference evidence="2" key="2">
    <citation type="submission" date="2023-06" db="EMBL/GenBank/DDBJ databases">
        <authorList>
            <consortium name="Lawrence Berkeley National Laboratory"/>
            <person name="Haridas S."/>
            <person name="Hensen N."/>
            <person name="Bonometti L."/>
            <person name="Westerberg I."/>
            <person name="Brannstrom I.O."/>
            <person name="Guillou S."/>
            <person name="Cros-Aarteil S."/>
            <person name="Calhoun S."/>
            <person name="Kuo A."/>
            <person name="Mondo S."/>
            <person name="Pangilinan J."/>
            <person name="Riley R."/>
            <person name="Labutti K."/>
            <person name="Andreopoulos B."/>
            <person name="Lipzen A."/>
            <person name="Chen C."/>
            <person name="Yanf M."/>
            <person name="Daum C."/>
            <person name="Ng V."/>
            <person name="Clum A."/>
            <person name="Steindorff A."/>
            <person name="Ohm R."/>
            <person name="Martin F."/>
            <person name="Silar P."/>
            <person name="Natvig D."/>
            <person name="Lalanne C."/>
            <person name="Gautier V."/>
            <person name="Ament-Velasquez S.L."/>
            <person name="Kruys A."/>
            <person name="Hutchinson M.I."/>
            <person name="Powell A.J."/>
            <person name="Barry K."/>
            <person name="Miller A.N."/>
            <person name="Grigoriev I.V."/>
            <person name="Debuchy R."/>
            <person name="Gladieux P."/>
            <person name="Thoren M.H."/>
            <person name="Johannesson H."/>
        </authorList>
    </citation>
    <scope>NUCLEOTIDE SEQUENCE</scope>
    <source>
        <strain evidence="2">CBS 958.72</strain>
    </source>
</reference>
<comment type="caution">
    <text evidence="2">The sequence shown here is derived from an EMBL/GenBank/DDBJ whole genome shotgun (WGS) entry which is preliminary data.</text>
</comment>
<reference evidence="2" key="1">
    <citation type="journal article" date="2023" name="Mol. Phylogenet. Evol.">
        <title>Genome-scale phylogeny and comparative genomics of the fungal order Sordariales.</title>
        <authorList>
            <person name="Hensen N."/>
            <person name="Bonometti L."/>
            <person name="Westerberg I."/>
            <person name="Brannstrom I.O."/>
            <person name="Guillou S."/>
            <person name="Cros-Aarteil S."/>
            <person name="Calhoun S."/>
            <person name="Haridas S."/>
            <person name="Kuo A."/>
            <person name="Mondo S."/>
            <person name="Pangilinan J."/>
            <person name="Riley R."/>
            <person name="LaButti K."/>
            <person name="Andreopoulos B."/>
            <person name="Lipzen A."/>
            <person name="Chen C."/>
            <person name="Yan M."/>
            <person name="Daum C."/>
            <person name="Ng V."/>
            <person name="Clum A."/>
            <person name="Steindorff A."/>
            <person name="Ohm R.A."/>
            <person name="Martin F."/>
            <person name="Silar P."/>
            <person name="Natvig D.O."/>
            <person name="Lalanne C."/>
            <person name="Gautier V."/>
            <person name="Ament-Velasquez S.L."/>
            <person name="Kruys A."/>
            <person name="Hutchinson M.I."/>
            <person name="Powell A.J."/>
            <person name="Barry K."/>
            <person name="Miller A.N."/>
            <person name="Grigoriev I.V."/>
            <person name="Debuchy R."/>
            <person name="Gladieux P."/>
            <person name="Hiltunen Thoren M."/>
            <person name="Johannesson H."/>
        </authorList>
    </citation>
    <scope>NUCLEOTIDE SEQUENCE</scope>
    <source>
        <strain evidence="2">CBS 958.72</strain>
    </source>
</reference>
<evidence type="ECO:0000313" key="3">
    <source>
        <dbReference type="Proteomes" id="UP001287356"/>
    </source>
</evidence>
<accession>A0AAE0K7D2</accession>